<accession>A0AAU6TNY5</accession>
<dbReference type="EMBL" id="CP095343">
    <property type="protein sequence ID" value="XAG63488.1"/>
    <property type="molecule type" value="Genomic_DNA"/>
</dbReference>
<sequence length="208" mass="23727">MNETQEIILKMKKGLEFAQGCLIPAYQEIAYITTNTEILFEDANENLRILNKVMKKSAKKRDVVSRNTIRSSCACVDGFSHILKCALQRTLDRTENGLFSSKQLKFINGTFTNGSGADNYKDSLKCFAKKYGVDVSGVFGTGEFQKLKKVFEIRNRLMHPKNGNDFHITREETILLSEAIVWFIESHHMVFKQVLEHIEKQADEVLVA</sequence>
<protein>
    <recommendedName>
        <fullName evidence="2">RiboL-PSP-HEPN domain-containing protein</fullName>
    </recommendedName>
</protein>
<reference evidence="1" key="1">
    <citation type="submission" date="2022-03" db="EMBL/GenBank/DDBJ databases">
        <title>Sea Food Isolates.</title>
        <authorList>
            <person name="Li c."/>
        </authorList>
    </citation>
    <scope>NUCLEOTIDE SEQUENCE</scope>
    <source>
        <strain evidence="1">19MO02SH05</strain>
    </source>
</reference>
<name>A0AAU6TNY5_UNCXX</name>
<evidence type="ECO:0000313" key="1">
    <source>
        <dbReference type="EMBL" id="XAG63488.1"/>
    </source>
</evidence>
<dbReference type="AlphaFoldDB" id="A0AAU6TNY5"/>
<proteinExistence type="predicted"/>
<gene>
    <name evidence="1" type="ORF">MRL64_16670</name>
</gene>
<organism evidence="1">
    <name type="scientific">bacterium 19MO02SH05</name>
    <dbReference type="NCBI Taxonomy" id="2920696"/>
    <lineage>
        <taxon>Bacteria</taxon>
    </lineage>
</organism>
<evidence type="ECO:0008006" key="2">
    <source>
        <dbReference type="Google" id="ProtNLM"/>
    </source>
</evidence>